<evidence type="ECO:0000313" key="7">
    <source>
        <dbReference type="Proteomes" id="UP000245048"/>
    </source>
</evidence>
<evidence type="ECO:0000256" key="1">
    <source>
        <dbReference type="ARBA" id="ARBA00005417"/>
    </source>
</evidence>
<evidence type="ECO:0000256" key="2">
    <source>
        <dbReference type="ARBA" id="ARBA00022448"/>
    </source>
</evidence>
<dbReference type="GO" id="GO:0005524">
    <property type="term" value="F:ATP binding"/>
    <property type="evidence" value="ECO:0007669"/>
    <property type="project" value="UniProtKB-KW"/>
</dbReference>
<sequence length="310" mass="33514">MIRFEGVSRRYGDRAVVDRVTLEVPTGSICVLLGESGSGKSTLMRMVNRLVEPSAGRVLVSGRDVAQAEPEALRRGIGYVIQSVGLFPHWRVAENIATVPRLLGWAPERAAARVDELLALVGLEPERFRARFPHELSGGQAQRVGLARALAADPPLLLMDEPFSALDPGTRRDLQAELRRIHASTGKTILFVTHDVEEALALADHLAVLEEGRLAAHGRPARVLEDGSDRSVRRLFGEESLAFHRLGTLPAARLARDEDAEDGLPVLPAAASLKQALMLMLEQGADRLAVPAEAGFPGGTLHWADLVRAA</sequence>
<dbReference type="Pfam" id="PF00005">
    <property type="entry name" value="ABC_tran"/>
    <property type="match status" value="1"/>
</dbReference>
<keyword evidence="7" id="KW-1185">Reference proteome</keyword>
<accession>A0A2U1V1Z5</accession>
<protein>
    <submittedName>
        <fullName evidence="6">ABC transporter</fullName>
    </submittedName>
</protein>
<keyword evidence="3" id="KW-0547">Nucleotide-binding</keyword>
<dbReference type="PANTHER" id="PTHR43117:SF4">
    <property type="entry name" value="OSMOPROTECTANT IMPORT ATP-BINDING PROTEIN OSMV"/>
    <property type="match status" value="1"/>
</dbReference>
<dbReference type="AlphaFoldDB" id="A0A2U1V1Z5"/>
<dbReference type="SUPFAM" id="SSF52540">
    <property type="entry name" value="P-loop containing nucleoside triphosphate hydrolases"/>
    <property type="match status" value="1"/>
</dbReference>
<dbReference type="GO" id="GO:0016887">
    <property type="term" value="F:ATP hydrolysis activity"/>
    <property type="evidence" value="ECO:0007669"/>
    <property type="project" value="InterPro"/>
</dbReference>
<dbReference type="OrthoDB" id="9802264at2"/>
<feature type="domain" description="ABC transporter" evidence="5">
    <location>
        <begin position="2"/>
        <end position="236"/>
    </location>
</feature>
<proteinExistence type="inferred from homology"/>
<dbReference type="InterPro" id="IPR003439">
    <property type="entry name" value="ABC_transporter-like_ATP-bd"/>
</dbReference>
<dbReference type="FunFam" id="3.40.50.300:FF:000425">
    <property type="entry name" value="Probable ABC transporter, ATP-binding subunit"/>
    <property type="match status" value="1"/>
</dbReference>
<gene>
    <name evidence="6" type="ORF">CR165_14950</name>
</gene>
<dbReference type="EMBL" id="PDOA01000010">
    <property type="protein sequence ID" value="PWC27920.1"/>
    <property type="molecule type" value="Genomic_DNA"/>
</dbReference>
<comment type="similarity">
    <text evidence="1">Belongs to the ABC transporter superfamily.</text>
</comment>
<keyword evidence="4" id="KW-0067">ATP-binding</keyword>
<keyword evidence="2" id="KW-0813">Transport</keyword>
<dbReference type="Gene3D" id="3.40.50.300">
    <property type="entry name" value="P-loop containing nucleotide triphosphate hydrolases"/>
    <property type="match status" value="1"/>
</dbReference>
<dbReference type="Proteomes" id="UP000245048">
    <property type="component" value="Unassembled WGS sequence"/>
</dbReference>
<dbReference type="GO" id="GO:0015697">
    <property type="term" value="P:quaternary ammonium group transport"/>
    <property type="evidence" value="ECO:0007669"/>
    <property type="project" value="UniProtKB-ARBA"/>
</dbReference>
<dbReference type="PANTHER" id="PTHR43117">
    <property type="entry name" value="OSMOPROTECTANT IMPORT ATP-BINDING PROTEIN OSMV"/>
    <property type="match status" value="1"/>
</dbReference>
<reference evidence="7" key="1">
    <citation type="submission" date="2017-10" db="EMBL/GenBank/DDBJ databases">
        <authorList>
            <person name="Toshchakov S.V."/>
            <person name="Goeva M.A."/>
        </authorList>
    </citation>
    <scope>NUCLEOTIDE SEQUENCE [LARGE SCALE GENOMIC DNA]</scope>
    <source>
        <strain evidence="7">JR1/69-1-13</strain>
    </source>
</reference>
<organism evidence="6 7">
    <name type="scientific">Teichococcus aestuarii</name>
    <dbReference type="NCBI Taxonomy" id="568898"/>
    <lineage>
        <taxon>Bacteria</taxon>
        <taxon>Pseudomonadati</taxon>
        <taxon>Pseudomonadota</taxon>
        <taxon>Alphaproteobacteria</taxon>
        <taxon>Acetobacterales</taxon>
        <taxon>Roseomonadaceae</taxon>
        <taxon>Roseomonas</taxon>
    </lineage>
</organism>
<dbReference type="RefSeq" id="WP_109517807.1">
    <property type="nucleotide sequence ID" value="NZ_JBHSCH010000002.1"/>
</dbReference>
<dbReference type="InterPro" id="IPR003593">
    <property type="entry name" value="AAA+_ATPase"/>
</dbReference>
<dbReference type="SMART" id="SM00382">
    <property type="entry name" value="AAA"/>
    <property type="match status" value="1"/>
</dbReference>
<dbReference type="PROSITE" id="PS00211">
    <property type="entry name" value="ABC_TRANSPORTER_1"/>
    <property type="match status" value="1"/>
</dbReference>
<dbReference type="InterPro" id="IPR027417">
    <property type="entry name" value="P-loop_NTPase"/>
</dbReference>
<evidence type="ECO:0000313" key="6">
    <source>
        <dbReference type="EMBL" id="PWC27920.1"/>
    </source>
</evidence>
<evidence type="ECO:0000259" key="5">
    <source>
        <dbReference type="PROSITE" id="PS50893"/>
    </source>
</evidence>
<evidence type="ECO:0000256" key="4">
    <source>
        <dbReference type="ARBA" id="ARBA00022840"/>
    </source>
</evidence>
<comment type="caution">
    <text evidence="6">The sequence shown here is derived from an EMBL/GenBank/DDBJ whole genome shotgun (WGS) entry which is preliminary data.</text>
</comment>
<dbReference type="InterPro" id="IPR017871">
    <property type="entry name" value="ABC_transporter-like_CS"/>
</dbReference>
<name>A0A2U1V1Z5_9PROT</name>
<dbReference type="PROSITE" id="PS50893">
    <property type="entry name" value="ABC_TRANSPORTER_2"/>
    <property type="match status" value="1"/>
</dbReference>
<evidence type="ECO:0000256" key="3">
    <source>
        <dbReference type="ARBA" id="ARBA00022741"/>
    </source>
</evidence>